<evidence type="ECO:0000313" key="3">
    <source>
        <dbReference type="Proteomes" id="UP001221142"/>
    </source>
</evidence>
<reference evidence="2" key="1">
    <citation type="submission" date="2023-03" db="EMBL/GenBank/DDBJ databases">
        <title>Massive genome expansion in bonnet fungi (Mycena s.s.) driven by repeated elements and novel gene families across ecological guilds.</title>
        <authorList>
            <consortium name="Lawrence Berkeley National Laboratory"/>
            <person name="Harder C.B."/>
            <person name="Miyauchi S."/>
            <person name="Viragh M."/>
            <person name="Kuo A."/>
            <person name="Thoen E."/>
            <person name="Andreopoulos B."/>
            <person name="Lu D."/>
            <person name="Skrede I."/>
            <person name="Drula E."/>
            <person name="Henrissat B."/>
            <person name="Morin E."/>
            <person name="Kohler A."/>
            <person name="Barry K."/>
            <person name="LaButti K."/>
            <person name="Morin E."/>
            <person name="Salamov A."/>
            <person name="Lipzen A."/>
            <person name="Mereny Z."/>
            <person name="Hegedus B."/>
            <person name="Baldrian P."/>
            <person name="Stursova M."/>
            <person name="Weitz H."/>
            <person name="Taylor A."/>
            <person name="Grigoriev I.V."/>
            <person name="Nagy L.G."/>
            <person name="Martin F."/>
            <person name="Kauserud H."/>
        </authorList>
    </citation>
    <scope>NUCLEOTIDE SEQUENCE</scope>
    <source>
        <strain evidence="2">9284</strain>
    </source>
</reference>
<name>A0AAD7C956_9AGAR</name>
<keyword evidence="3" id="KW-1185">Reference proteome</keyword>
<feature type="compositionally biased region" description="Pro residues" evidence="1">
    <location>
        <begin position="180"/>
        <end position="193"/>
    </location>
</feature>
<gene>
    <name evidence="2" type="ORF">FB45DRAFT_901797</name>
</gene>
<dbReference type="EMBL" id="JARKIF010000004">
    <property type="protein sequence ID" value="KAJ7642101.1"/>
    <property type="molecule type" value="Genomic_DNA"/>
</dbReference>
<evidence type="ECO:0000313" key="2">
    <source>
        <dbReference type="EMBL" id="KAJ7642101.1"/>
    </source>
</evidence>
<comment type="caution">
    <text evidence="2">The sequence shown here is derived from an EMBL/GenBank/DDBJ whole genome shotgun (WGS) entry which is preliminary data.</text>
</comment>
<organism evidence="2 3">
    <name type="scientific">Roridomyces roridus</name>
    <dbReference type="NCBI Taxonomy" id="1738132"/>
    <lineage>
        <taxon>Eukaryota</taxon>
        <taxon>Fungi</taxon>
        <taxon>Dikarya</taxon>
        <taxon>Basidiomycota</taxon>
        <taxon>Agaricomycotina</taxon>
        <taxon>Agaricomycetes</taxon>
        <taxon>Agaricomycetidae</taxon>
        <taxon>Agaricales</taxon>
        <taxon>Marasmiineae</taxon>
        <taxon>Mycenaceae</taxon>
        <taxon>Roridomyces</taxon>
    </lineage>
</organism>
<proteinExistence type="predicted"/>
<accession>A0AAD7C956</accession>
<evidence type="ECO:0000256" key="1">
    <source>
        <dbReference type="SAM" id="MobiDB-lite"/>
    </source>
</evidence>
<dbReference type="AlphaFoldDB" id="A0AAD7C956"/>
<feature type="region of interest" description="Disordered" evidence="1">
    <location>
        <begin position="165"/>
        <end position="206"/>
    </location>
</feature>
<protein>
    <submittedName>
        <fullName evidence="2">Uncharacterized protein</fullName>
    </submittedName>
</protein>
<dbReference type="Proteomes" id="UP001221142">
    <property type="component" value="Unassembled WGS sequence"/>
</dbReference>
<sequence length="307" mass="33915">MPPVVRQAEFGETFELTCGAPLRLVFDPKYPYPRTAPSKPGPRILPITTAPQARTTNNTGCGTTVHTGAMPIRERRVWYASGEAVSRAVVFLPPEYFTERQQMELDALPRMDECGCMTVGVGCGICGNALGSLTTRCERHFTSGSLKYPTVYNFLPEAVSPPLPLPPRLRRVKMSDDAPTPAPAPELPCPTETPAPASNTETNTMASRRRIDFTAIFAQWANEPRAPSPTPSQAQADYEAMREQVAYEAEQEEVERQAAVARFNRAQKEGEDKAPTTQEALRKRTAGVVCVYSRLKRRKDGVSDIER</sequence>